<sequence length="95" mass="10538">MNHVSVVNLTPIVSTRYLAHLPFRTIPSVAREGSAFFFVVILCSLEDPSWRQKSDEAVDLTSPPRVLFFSIEGYVLGCERPLLESCTFPGGDCFG</sequence>
<reference evidence="1 2" key="1">
    <citation type="submission" date="2021-06" db="EMBL/GenBank/DDBJ databases">
        <title>Caerostris extrusa draft genome.</title>
        <authorList>
            <person name="Kono N."/>
            <person name="Arakawa K."/>
        </authorList>
    </citation>
    <scope>NUCLEOTIDE SEQUENCE [LARGE SCALE GENOMIC DNA]</scope>
</reference>
<accession>A0AAV4REL4</accession>
<gene>
    <name evidence="1" type="ORF">CEXT_144981</name>
</gene>
<comment type="caution">
    <text evidence="1">The sequence shown here is derived from an EMBL/GenBank/DDBJ whole genome shotgun (WGS) entry which is preliminary data.</text>
</comment>
<evidence type="ECO:0000313" key="1">
    <source>
        <dbReference type="EMBL" id="GIY18887.1"/>
    </source>
</evidence>
<proteinExistence type="predicted"/>
<evidence type="ECO:0000313" key="2">
    <source>
        <dbReference type="Proteomes" id="UP001054945"/>
    </source>
</evidence>
<protein>
    <submittedName>
        <fullName evidence="1">Uncharacterized protein</fullName>
    </submittedName>
</protein>
<dbReference type="Proteomes" id="UP001054945">
    <property type="component" value="Unassembled WGS sequence"/>
</dbReference>
<keyword evidence="2" id="KW-1185">Reference proteome</keyword>
<dbReference type="EMBL" id="BPLR01007690">
    <property type="protein sequence ID" value="GIY18887.1"/>
    <property type="molecule type" value="Genomic_DNA"/>
</dbReference>
<name>A0AAV4REL4_CAEEX</name>
<organism evidence="1 2">
    <name type="scientific">Caerostris extrusa</name>
    <name type="common">Bark spider</name>
    <name type="synonym">Caerostris bankana</name>
    <dbReference type="NCBI Taxonomy" id="172846"/>
    <lineage>
        <taxon>Eukaryota</taxon>
        <taxon>Metazoa</taxon>
        <taxon>Ecdysozoa</taxon>
        <taxon>Arthropoda</taxon>
        <taxon>Chelicerata</taxon>
        <taxon>Arachnida</taxon>
        <taxon>Araneae</taxon>
        <taxon>Araneomorphae</taxon>
        <taxon>Entelegynae</taxon>
        <taxon>Araneoidea</taxon>
        <taxon>Araneidae</taxon>
        <taxon>Caerostris</taxon>
    </lineage>
</organism>
<dbReference type="AlphaFoldDB" id="A0AAV4REL4"/>